<evidence type="ECO:0000313" key="13">
    <source>
        <dbReference type="Proteomes" id="UP000054937"/>
    </source>
</evidence>
<keyword evidence="8" id="KW-0175">Coiled coil</keyword>
<feature type="transmembrane region" description="Helical" evidence="10">
    <location>
        <begin position="1012"/>
        <end position="1034"/>
    </location>
</feature>
<dbReference type="PANTHER" id="PTHR11319">
    <property type="entry name" value="G PROTEIN-COUPLED RECEPTOR-RELATED"/>
    <property type="match status" value="1"/>
</dbReference>
<dbReference type="InterPro" id="IPR006626">
    <property type="entry name" value="PbH1"/>
</dbReference>
<feature type="transmembrane region" description="Helical" evidence="10">
    <location>
        <begin position="804"/>
        <end position="826"/>
    </location>
</feature>
<keyword evidence="7" id="KW-0998">Cell outer membrane</keyword>
<keyword evidence="5" id="KW-0732">Signal</keyword>
<feature type="domain" description="Right handed beta helix" evidence="11">
    <location>
        <begin position="420"/>
        <end position="582"/>
    </location>
</feature>
<feature type="transmembrane region" description="Helical" evidence="10">
    <location>
        <begin position="2601"/>
        <end position="2629"/>
    </location>
</feature>
<evidence type="ECO:0000256" key="4">
    <source>
        <dbReference type="ARBA" id="ARBA00022525"/>
    </source>
</evidence>
<feature type="region of interest" description="Disordered" evidence="9">
    <location>
        <begin position="1424"/>
        <end position="1444"/>
    </location>
</feature>
<evidence type="ECO:0000256" key="2">
    <source>
        <dbReference type="ARBA" id="ARBA00004442"/>
    </source>
</evidence>
<dbReference type="InterPro" id="IPR011050">
    <property type="entry name" value="Pectin_lyase_fold/virulence"/>
</dbReference>
<keyword evidence="6 10" id="KW-0472">Membrane</keyword>
<feature type="transmembrane region" description="Helical" evidence="10">
    <location>
        <begin position="2549"/>
        <end position="2571"/>
    </location>
</feature>
<feature type="transmembrane region" description="Helical" evidence="10">
    <location>
        <begin position="2746"/>
        <end position="2767"/>
    </location>
</feature>
<comment type="caution">
    <text evidence="12">The sequence shown here is derived from an EMBL/GenBank/DDBJ whole genome shotgun (WGS) entry which is preliminary data.</text>
</comment>
<feature type="domain" description="Right handed beta helix" evidence="11">
    <location>
        <begin position="194"/>
        <end position="364"/>
    </location>
</feature>
<dbReference type="OrthoDB" id="540768at2759"/>
<feature type="transmembrane region" description="Helical" evidence="10">
    <location>
        <begin position="1071"/>
        <end position="1092"/>
    </location>
</feature>
<proteinExistence type="predicted"/>
<evidence type="ECO:0000259" key="11">
    <source>
        <dbReference type="Pfam" id="PF13229"/>
    </source>
</evidence>
<dbReference type="Pfam" id="PF13229">
    <property type="entry name" value="Beta_helix"/>
    <property type="match status" value="3"/>
</dbReference>
<protein>
    <submittedName>
        <fullName evidence="12">Pectin lyase fold/virulence factor</fullName>
    </submittedName>
</protein>
<organism evidence="12 13">
    <name type="scientific">Pseudocohnilembus persalinus</name>
    <name type="common">Ciliate</name>
    <dbReference type="NCBI Taxonomy" id="266149"/>
    <lineage>
        <taxon>Eukaryota</taxon>
        <taxon>Sar</taxon>
        <taxon>Alveolata</taxon>
        <taxon>Ciliophora</taxon>
        <taxon>Intramacronucleata</taxon>
        <taxon>Oligohymenophorea</taxon>
        <taxon>Scuticociliatia</taxon>
        <taxon>Philasterida</taxon>
        <taxon>Pseudocohnilembidae</taxon>
        <taxon>Pseudocohnilembus</taxon>
    </lineage>
</organism>
<dbReference type="Gene3D" id="2.160.20.10">
    <property type="entry name" value="Single-stranded right-handed beta-helix, Pectin lyase-like"/>
    <property type="match status" value="3"/>
</dbReference>
<evidence type="ECO:0000256" key="3">
    <source>
        <dbReference type="ARBA" id="ARBA00004613"/>
    </source>
</evidence>
<keyword evidence="10" id="KW-0812">Transmembrane</keyword>
<feature type="transmembrane region" description="Helical" evidence="10">
    <location>
        <begin position="2802"/>
        <end position="2820"/>
    </location>
</feature>
<dbReference type="Pfam" id="PF02415">
    <property type="entry name" value="Chlam_PMP"/>
    <property type="match status" value="1"/>
</dbReference>
<dbReference type="InterPro" id="IPR003368">
    <property type="entry name" value="POMP_repeat"/>
</dbReference>
<dbReference type="InParanoid" id="A0A0V0Q7L7"/>
<sequence>MYKSNTAGYTIDIKNSIFNNNNGTYNAMYLYYLSHTITLDNITVSDNYNGQAVYLYYLFNAPVYLKNSNFINNYFEDKSGSCIYTFYISELIIDNINVSYNRGYKQNIYLYYVLDLTFKNSLVYNNTGYDSSGLYIYYARLSEIYNITFTNNYSDEEAPALNLYNCQYAEVYDLNFENNTSNNIIGAFEVKYISNSNIHDITFKGNSAQQKGTSLSILSGSKSNFYNILIQDSIALGQNGAMYVELGSNMEFSNITIFDSSTVDKNGGAIYIYQPYQFFLSNSTFYSNYASVGGAISIYNPEEGIIENTVFKDNIARNYGGALHIDKGSISLQNLTFQNNDVDQNGGAIYVESAESLEIIGTNFTNNICYSGNGGAINIYHTNSTKIKECIISFNTATNGQGGAIYLEQTISLQINETQIYDNKLSELGGALYINDFQEIIINNTKIFNHNDITQTKGGAIYLNEGINIIFNNSQIYNNSAQYYGGAIYGTNLNNLIFNNTNIQDNFVETEIEDIKAKGGGIYLDTIIDLNIEQSKFENNSANELGGAILILDVKNLEIKDSLFKQNSVSYNDESYQFEKTQGYNITKGGAIYFSTKYLDLLEKINIQVSGSSFIQNRASSGGGIMIQLDPGFQINPSFSDLIFEQNIADIGPGIRFLGDKEDYFEKLNQQSYIIKKNNLGSIEPENIYWKFSMYEKRIQDSSNQFTLCDSGYFIKNLKSTTCENCIDNAICRGGYIPLYPDKEYWRPSKGDLNLYYCENNLEACPGNDTCKTGHTGPLCESCDILNGYGPYGIQCEKCTSDDFMVILKVSMLSICILVIICYQVYGIRKRIQKRQLSQIFFNIWDYPINTQSNLSGIIKIAILHCQIIYLIASFTLNVPFEVISFFEIIVQPGILQNALEFVNCRDIAGTKYSSADLFVKCDSEFFTSIVFPINLSLIILLGVIIPGTFVYILVDGHKKNILKNYSFQRRFGVLFIELKSKYYFWDVVTMVLKLLAVGFSIIFYEDIARKGILVNLILTIYLILCNTFKPFITQKLNKLQVYSVVAQIFTISIGICMNTLDEDEQTIEQILSLVIIFINGFYAIVSLIFIAKEFRIHIYVYLFKYKNRLPNFICKRIETQINKFRVTKLRWIKLRLLVRGFIKNEKGKSHFAKSFAQDKIFQSLSKDVSNTQGHDLFSKIRLNNIDQQLSSHRSQVIDNTTIDKRKQPKKQNQSLLTNTTIFNPNKEISKITTQNNDKKKSTKGKKIPSIIFKTEQSQKDIMHLIFQSSSRMNETIYERDENPGKKQQKKYNHQSQKNFIQKNLVQKGLNNSNTNVKQQKQKMGKRNTNIIQRSQNSLQKFQKKNKSQINIISSVENDSSFLKCEPGFFNQNSSQRLAINYNNQNDLSIDKKLGEKYLNINVQNDGNLQQIQKFNDIHDISEHSNSLNSKESENENEIQNQQEKNLEVYELTEDRDTNYNFSNIYLDKKFSQNSIQTPQYQNLKKKLKNIEKMESEKRKITSPNTVFSNTNTNSNSNQHKNNIDDLEINFFIACESDTETSFQNSDLPSNYDLYYDSQNFILDQNNCTELQSYSNSEINIFIVYEYQQLSYCDLKQINVDLSNCLEFNLNIQPVLLQDGEFHTSEQEIIQNLELENIQLYIGYVLKGTYLVLEDIDVLEIENCSFQNSVTQNGGINIQQIKKAIIGDYLIKIQNSVFNNNSGPSNAIHFHDLPHKIIFDNITVSNNQQGQSIYLKQLLNEQTYLINSNFKYNFFENNIGSCIYADYISELILDNLNISYNKGHEHNFYLFYILELKFTNSIVYNNTGYQNSGIYIYFAKLSEIKDITFSQNYAQDKIPALNLDNCQKADIQNLIFENNQCDNQSGAVRMSYCSNNNIQNLYFKGNQAQSQGSSLSIISGNNNNFTDIYIEDSISLVQNGAVYTQYIRGYNFINMTFINCQSVDQNGAGMYFHFGIQIQILDSHFQDNKASIGGAIVLYETQELLIQNSNFTNNLARTYAGAIYIFKGSVKLENLIFQGNQVTASGGALYVENVGLLEIYNVNFNKNICSQGQGGAMNIFNSEKIEIFNSFFTQNVANNGNGGAIFINQLQYLNIQFTEIYENQNAIQGGAVYATDFGEINIENTQIKNHQDDTLNQGGALYLYIGVNFNLQSSQISENKAQYYGGAIYFQDTQSIVINNSTIKNNLVQTNFKDINPKGGGIYSNQVKNITVKNSLFQDNQAFLHGGALYLLDVQIVNIQEESIFKNNNVFYNKDSYQFQKTPDYLITKGGAIFFSTLYLDNIYQIYITIQETIFHKNEASSGGGVMIQLDPGFKFTPNFGNLNFENNLADIGPAVRFLGDNEEYFQNLNEKSDIKSINNKGNIQGENIYWTFTYYEKKIQEKSNEFILCDSGYFIKNLKSTTCENCIDNAVCKGGYIPLYPDKDYWRTSTDELDLYYCENYKEACPGNDTCKIGHTGPLCESCDIINGYGPFGIECEKCTSQDSMVILKVSLLCVCILVIVCYQIYGIKKKIQKKQLSQIFFNLWDYPINTQSNLSGIIKITILHCQIIYLIASFTLNVPFEVITIFEIIGNPQTTLSTNLICILAKDLDDPKNVDKVNYIISVYALCIIIMLLSISLITELILHVFFKFYKSRKQFLDYLKCSVICFLITVQPGILQNSLEFVKCREIAGTKYSSADLFVKCESDFFKEVVFPINLALIILLGILVPVGLIFILVRGNQKNLLTKYSFQRRFGVLFIEVKSQYYFWDIITMFLKLLAVGFSILFSESVARKGILVNLILIIYLILCKTIHPFITQKLNKLQVYSIVAMIFTISIGMVMDTLEDDEQTTEQILSLVIIFINSFYAIVSATYHQGDSNQDISFDLEFY</sequence>
<feature type="domain" description="Right handed beta helix" evidence="11">
    <location>
        <begin position="2084"/>
        <end position="2249"/>
    </location>
</feature>
<feature type="transmembrane region" description="Helical" evidence="10">
    <location>
        <begin position="2832"/>
        <end position="2852"/>
    </location>
</feature>
<evidence type="ECO:0000313" key="12">
    <source>
        <dbReference type="EMBL" id="KRW98208.1"/>
    </source>
</evidence>
<feature type="coiled-coil region" evidence="8">
    <location>
        <begin position="1481"/>
        <end position="1530"/>
    </location>
</feature>
<dbReference type="EMBL" id="LDAU01000262">
    <property type="protein sequence ID" value="KRW98208.1"/>
    <property type="molecule type" value="Genomic_DNA"/>
</dbReference>
<evidence type="ECO:0000256" key="6">
    <source>
        <dbReference type="ARBA" id="ARBA00023136"/>
    </source>
</evidence>
<evidence type="ECO:0000256" key="1">
    <source>
        <dbReference type="ARBA" id="ARBA00004196"/>
    </source>
</evidence>
<feature type="transmembrane region" description="Helical" evidence="10">
    <location>
        <begin position="2487"/>
        <end position="2507"/>
    </location>
</feature>
<keyword evidence="10" id="KW-1133">Transmembrane helix</keyword>
<dbReference type="PANTHER" id="PTHR11319:SF35">
    <property type="entry name" value="OUTER MEMBRANE PROTEIN PMPC-RELATED"/>
    <property type="match status" value="1"/>
</dbReference>
<dbReference type="InterPro" id="IPR012334">
    <property type="entry name" value="Pectin_lyas_fold"/>
</dbReference>
<feature type="transmembrane region" description="Helical" evidence="10">
    <location>
        <begin position="983"/>
        <end position="1005"/>
    </location>
</feature>
<keyword evidence="4" id="KW-0964">Secreted</keyword>
<comment type="subcellular location">
    <subcellularLocation>
        <location evidence="1">Cell envelope</location>
    </subcellularLocation>
    <subcellularLocation>
        <location evidence="2">Cell outer membrane</location>
    </subcellularLocation>
    <subcellularLocation>
        <location evidence="3">Secreted</location>
    </subcellularLocation>
</comment>
<feature type="transmembrane region" description="Helical" evidence="10">
    <location>
        <begin position="2696"/>
        <end position="2717"/>
    </location>
</feature>
<feature type="transmembrane region" description="Helical" evidence="10">
    <location>
        <begin position="930"/>
        <end position="955"/>
    </location>
</feature>
<keyword evidence="12" id="KW-0456">Lyase</keyword>
<reference evidence="12 13" key="1">
    <citation type="journal article" date="2015" name="Sci. Rep.">
        <title>Genome of the facultative scuticociliatosis pathogen Pseudocohnilembus persalinus provides insight into its virulence through horizontal gene transfer.</title>
        <authorList>
            <person name="Xiong J."/>
            <person name="Wang G."/>
            <person name="Cheng J."/>
            <person name="Tian M."/>
            <person name="Pan X."/>
            <person name="Warren A."/>
            <person name="Jiang C."/>
            <person name="Yuan D."/>
            <person name="Miao W."/>
        </authorList>
    </citation>
    <scope>NUCLEOTIDE SEQUENCE [LARGE SCALE GENOMIC DNA]</scope>
    <source>
        <strain evidence="12">36N120E</strain>
    </source>
</reference>
<evidence type="ECO:0000256" key="7">
    <source>
        <dbReference type="ARBA" id="ARBA00023237"/>
    </source>
</evidence>
<dbReference type="GO" id="GO:0016829">
    <property type="term" value="F:lyase activity"/>
    <property type="evidence" value="ECO:0007669"/>
    <property type="project" value="UniProtKB-KW"/>
</dbReference>
<name>A0A0V0Q7L7_PSEPJ</name>
<dbReference type="Proteomes" id="UP000054937">
    <property type="component" value="Unassembled WGS sequence"/>
</dbReference>
<accession>A0A0V0Q7L7</accession>
<dbReference type="InterPro" id="IPR039448">
    <property type="entry name" value="Beta_helix"/>
</dbReference>
<dbReference type="SMART" id="SM00710">
    <property type="entry name" value="PbH1"/>
    <property type="match status" value="29"/>
</dbReference>
<gene>
    <name evidence="12" type="ORF">PPERSA_00091</name>
</gene>
<feature type="transmembrane region" description="Helical" evidence="10">
    <location>
        <begin position="1040"/>
        <end position="1059"/>
    </location>
</feature>
<dbReference type="GO" id="GO:0005576">
    <property type="term" value="C:extracellular region"/>
    <property type="evidence" value="ECO:0007669"/>
    <property type="project" value="UniProtKB-SubCell"/>
</dbReference>
<evidence type="ECO:0000256" key="5">
    <source>
        <dbReference type="ARBA" id="ARBA00022729"/>
    </source>
</evidence>
<evidence type="ECO:0000256" key="8">
    <source>
        <dbReference type="SAM" id="Coils"/>
    </source>
</evidence>
<keyword evidence="13" id="KW-1185">Reference proteome</keyword>
<evidence type="ECO:0000256" key="10">
    <source>
        <dbReference type="SAM" id="Phobius"/>
    </source>
</evidence>
<dbReference type="SUPFAM" id="SSF51126">
    <property type="entry name" value="Pectin lyase-like"/>
    <property type="match status" value="6"/>
</dbReference>
<evidence type="ECO:0000256" key="9">
    <source>
        <dbReference type="SAM" id="MobiDB-lite"/>
    </source>
</evidence>
<feature type="transmembrane region" description="Helical" evidence="10">
    <location>
        <begin position="2773"/>
        <end position="2795"/>
    </location>
</feature>